<proteinExistence type="inferred from homology"/>
<evidence type="ECO:0000313" key="5">
    <source>
        <dbReference type="EMBL" id="GKV29771.1"/>
    </source>
</evidence>
<reference evidence="5 6" key="1">
    <citation type="journal article" date="2021" name="Commun. Biol.">
        <title>The genome of Shorea leprosula (Dipterocarpaceae) highlights the ecological relevance of drought in aseasonal tropical rainforests.</title>
        <authorList>
            <person name="Ng K.K.S."/>
            <person name="Kobayashi M.J."/>
            <person name="Fawcett J.A."/>
            <person name="Hatakeyama M."/>
            <person name="Paape T."/>
            <person name="Ng C.H."/>
            <person name="Ang C.C."/>
            <person name="Tnah L.H."/>
            <person name="Lee C.T."/>
            <person name="Nishiyama T."/>
            <person name="Sese J."/>
            <person name="O'Brien M.J."/>
            <person name="Copetti D."/>
            <person name="Mohd Noor M.I."/>
            <person name="Ong R.C."/>
            <person name="Putra M."/>
            <person name="Sireger I.Z."/>
            <person name="Indrioko S."/>
            <person name="Kosugi Y."/>
            <person name="Izuno A."/>
            <person name="Isagi Y."/>
            <person name="Lee S.L."/>
            <person name="Shimizu K.K."/>
        </authorList>
    </citation>
    <scope>NUCLEOTIDE SEQUENCE [LARGE SCALE GENOMIC DNA]</scope>
    <source>
        <strain evidence="5">214</strain>
    </source>
</reference>
<dbReference type="GO" id="GO:0008893">
    <property type="term" value="F:guanosine-3',5'-bis(diphosphate) 3'-diphosphatase activity"/>
    <property type="evidence" value="ECO:0007669"/>
    <property type="project" value="TreeGrafter"/>
</dbReference>
<dbReference type="PRINTS" id="PR00502">
    <property type="entry name" value="NUDIXFAMILY"/>
</dbReference>
<name>A0AAV5KYI7_9ROSI</name>
<dbReference type="PROSITE" id="PS51462">
    <property type="entry name" value="NUDIX"/>
    <property type="match status" value="1"/>
</dbReference>
<dbReference type="InterPro" id="IPR020476">
    <property type="entry name" value="Nudix_hydrolase"/>
</dbReference>
<dbReference type="CDD" id="cd03671">
    <property type="entry name" value="NUDIX_Ap4A_hydrolase_plant_like"/>
    <property type="match status" value="1"/>
</dbReference>
<dbReference type="AlphaFoldDB" id="A0AAV5KYI7"/>
<dbReference type="EMBL" id="BPVZ01000084">
    <property type="protein sequence ID" value="GKV29771.1"/>
    <property type="molecule type" value="Genomic_DNA"/>
</dbReference>
<comment type="cofactor">
    <cofactor evidence="1">
        <name>Mn(2+)</name>
        <dbReference type="ChEBI" id="CHEBI:29035"/>
    </cofactor>
</comment>
<dbReference type="Proteomes" id="UP001054252">
    <property type="component" value="Unassembled WGS sequence"/>
</dbReference>
<feature type="domain" description="Nudix hydrolase" evidence="4">
    <location>
        <begin position="64"/>
        <end position="211"/>
    </location>
</feature>
<evidence type="ECO:0000259" key="4">
    <source>
        <dbReference type="PROSITE" id="PS51462"/>
    </source>
</evidence>
<keyword evidence="2 3" id="KW-0378">Hydrolase</keyword>
<comment type="caution">
    <text evidence="5">The sequence shown here is derived from an EMBL/GenBank/DDBJ whole genome shotgun (WGS) entry which is preliminary data.</text>
</comment>
<dbReference type="GO" id="GO:0034432">
    <property type="term" value="F:bis(5'-adenosyl)-pentaphosphatase activity"/>
    <property type="evidence" value="ECO:0007669"/>
    <property type="project" value="TreeGrafter"/>
</dbReference>
<comment type="similarity">
    <text evidence="3">Belongs to the Nudix hydrolase family.</text>
</comment>
<dbReference type="PANTHER" id="PTHR11839:SF21">
    <property type="entry name" value="NUDIX HYDROLASE 27, CHLOROPLASTIC"/>
    <property type="match status" value="1"/>
</dbReference>
<dbReference type="InterPro" id="IPR020084">
    <property type="entry name" value="NUDIX_hydrolase_CS"/>
</dbReference>
<dbReference type="SUPFAM" id="SSF55811">
    <property type="entry name" value="Nudix"/>
    <property type="match status" value="1"/>
</dbReference>
<gene>
    <name evidence="5" type="ORF">SLEP1_g38669</name>
</gene>
<evidence type="ECO:0000313" key="6">
    <source>
        <dbReference type="Proteomes" id="UP001054252"/>
    </source>
</evidence>
<organism evidence="5 6">
    <name type="scientific">Rubroshorea leprosula</name>
    <dbReference type="NCBI Taxonomy" id="152421"/>
    <lineage>
        <taxon>Eukaryota</taxon>
        <taxon>Viridiplantae</taxon>
        <taxon>Streptophyta</taxon>
        <taxon>Embryophyta</taxon>
        <taxon>Tracheophyta</taxon>
        <taxon>Spermatophyta</taxon>
        <taxon>Magnoliopsida</taxon>
        <taxon>eudicotyledons</taxon>
        <taxon>Gunneridae</taxon>
        <taxon>Pentapetalae</taxon>
        <taxon>rosids</taxon>
        <taxon>malvids</taxon>
        <taxon>Malvales</taxon>
        <taxon>Dipterocarpaceae</taxon>
        <taxon>Rubroshorea</taxon>
    </lineage>
</organism>
<dbReference type="PROSITE" id="PS00893">
    <property type="entry name" value="NUDIX_BOX"/>
    <property type="match status" value="1"/>
</dbReference>
<dbReference type="HAMAP" id="MF_00298">
    <property type="entry name" value="Nudix_RppH"/>
    <property type="match status" value="1"/>
</dbReference>
<dbReference type="Gene3D" id="3.90.79.10">
    <property type="entry name" value="Nucleoside Triphosphate Pyrophosphohydrolase"/>
    <property type="match status" value="1"/>
</dbReference>
<keyword evidence="6" id="KW-1185">Reference proteome</keyword>
<dbReference type="InterPro" id="IPR022927">
    <property type="entry name" value="RppH"/>
</dbReference>
<dbReference type="PANTHER" id="PTHR11839">
    <property type="entry name" value="UDP/ADP-SUGAR PYROPHOSPHATASE"/>
    <property type="match status" value="1"/>
</dbReference>
<evidence type="ECO:0000256" key="2">
    <source>
        <dbReference type="ARBA" id="ARBA00022801"/>
    </source>
</evidence>
<dbReference type="NCBIfam" id="NF001938">
    <property type="entry name" value="PRK00714.1-5"/>
    <property type="match status" value="1"/>
</dbReference>
<evidence type="ECO:0000256" key="1">
    <source>
        <dbReference type="ARBA" id="ARBA00001936"/>
    </source>
</evidence>
<evidence type="ECO:0000256" key="3">
    <source>
        <dbReference type="RuleBase" id="RU003476"/>
    </source>
</evidence>
<dbReference type="GO" id="GO:0009507">
    <property type="term" value="C:chloroplast"/>
    <property type="evidence" value="ECO:0007669"/>
    <property type="project" value="TreeGrafter"/>
</dbReference>
<dbReference type="Pfam" id="PF00293">
    <property type="entry name" value="NUDIX"/>
    <property type="match status" value="1"/>
</dbReference>
<dbReference type="GO" id="GO:0019693">
    <property type="term" value="P:ribose phosphate metabolic process"/>
    <property type="evidence" value="ECO:0007669"/>
    <property type="project" value="TreeGrafter"/>
</dbReference>
<dbReference type="GO" id="GO:0006753">
    <property type="term" value="P:nucleoside phosphate metabolic process"/>
    <property type="evidence" value="ECO:0007669"/>
    <property type="project" value="TreeGrafter"/>
</dbReference>
<protein>
    <recommendedName>
        <fullName evidence="4">Nudix hydrolase domain-containing protein</fullName>
    </recommendedName>
</protein>
<sequence>MASLGNSVVFRVDCRNCPREFSNGLGLGVLLPPPPPSLPLAKPSRVSFALSIPAALSTEIPPEGYRRNVGICLVNTSKEIFTGSRIRIPHTWQMPQGGADEGEDLRKAAMRELREETGVTSAEFLAEAPYWLTYDFPSQIRIKLNRRWGSNYKGQAQKWFLYKFTGKEEEINLLGDGSEKPEFNEWSWRLPEQLLEIAGDFRKPVYEQVFKVFSSYFSVDADEEDCLSGKETNGKEVLRK</sequence>
<dbReference type="InterPro" id="IPR000086">
    <property type="entry name" value="NUDIX_hydrolase_dom"/>
</dbReference>
<dbReference type="InterPro" id="IPR015797">
    <property type="entry name" value="NUDIX_hydrolase-like_dom_sf"/>
</dbReference>
<accession>A0AAV5KYI7</accession>